<evidence type="ECO:0000313" key="1">
    <source>
        <dbReference type="EMBL" id="KIN07885.1"/>
    </source>
</evidence>
<sequence>MLQNLKSRALPWTQRNRHFRQPVCPLQFCCTSYAMAVGPSKTIGQHMSTWNALVRPRRRIPWLAMPGHRKRAFIAEKCPFLRSTSYGPLHCARVPPYCGCVPRPL</sequence>
<protein>
    <submittedName>
        <fullName evidence="1">Uncharacterized protein</fullName>
    </submittedName>
</protein>
<keyword evidence="2" id="KW-1185">Reference proteome</keyword>
<organism evidence="1 2">
    <name type="scientific">Oidiodendron maius (strain Zn)</name>
    <dbReference type="NCBI Taxonomy" id="913774"/>
    <lineage>
        <taxon>Eukaryota</taxon>
        <taxon>Fungi</taxon>
        <taxon>Dikarya</taxon>
        <taxon>Ascomycota</taxon>
        <taxon>Pezizomycotina</taxon>
        <taxon>Leotiomycetes</taxon>
        <taxon>Leotiomycetes incertae sedis</taxon>
        <taxon>Myxotrichaceae</taxon>
        <taxon>Oidiodendron</taxon>
    </lineage>
</organism>
<dbReference type="AlphaFoldDB" id="A0A0C3HYD2"/>
<evidence type="ECO:0000313" key="2">
    <source>
        <dbReference type="Proteomes" id="UP000054321"/>
    </source>
</evidence>
<reference evidence="1 2" key="1">
    <citation type="submission" date="2014-04" db="EMBL/GenBank/DDBJ databases">
        <authorList>
            <consortium name="DOE Joint Genome Institute"/>
            <person name="Kuo A."/>
            <person name="Martino E."/>
            <person name="Perotto S."/>
            <person name="Kohler A."/>
            <person name="Nagy L.G."/>
            <person name="Floudas D."/>
            <person name="Copeland A."/>
            <person name="Barry K.W."/>
            <person name="Cichocki N."/>
            <person name="Veneault-Fourrey C."/>
            <person name="LaButti K."/>
            <person name="Lindquist E.A."/>
            <person name="Lipzen A."/>
            <person name="Lundell T."/>
            <person name="Morin E."/>
            <person name="Murat C."/>
            <person name="Sun H."/>
            <person name="Tunlid A."/>
            <person name="Henrissat B."/>
            <person name="Grigoriev I.V."/>
            <person name="Hibbett D.S."/>
            <person name="Martin F."/>
            <person name="Nordberg H.P."/>
            <person name="Cantor M.N."/>
            <person name="Hua S.X."/>
        </authorList>
    </citation>
    <scope>NUCLEOTIDE SEQUENCE [LARGE SCALE GENOMIC DNA]</scope>
    <source>
        <strain evidence="1 2">Zn</strain>
    </source>
</reference>
<accession>A0A0C3HYD2</accession>
<dbReference type="HOGENOM" id="CLU_2237336_0_0_1"/>
<proteinExistence type="predicted"/>
<reference evidence="2" key="2">
    <citation type="submission" date="2015-01" db="EMBL/GenBank/DDBJ databases">
        <title>Evolutionary Origins and Diversification of the Mycorrhizal Mutualists.</title>
        <authorList>
            <consortium name="DOE Joint Genome Institute"/>
            <consortium name="Mycorrhizal Genomics Consortium"/>
            <person name="Kohler A."/>
            <person name="Kuo A."/>
            <person name="Nagy L.G."/>
            <person name="Floudas D."/>
            <person name="Copeland A."/>
            <person name="Barry K.W."/>
            <person name="Cichocki N."/>
            <person name="Veneault-Fourrey C."/>
            <person name="LaButti K."/>
            <person name="Lindquist E.A."/>
            <person name="Lipzen A."/>
            <person name="Lundell T."/>
            <person name="Morin E."/>
            <person name="Murat C."/>
            <person name="Riley R."/>
            <person name="Ohm R."/>
            <person name="Sun H."/>
            <person name="Tunlid A."/>
            <person name="Henrissat B."/>
            <person name="Grigoriev I.V."/>
            <person name="Hibbett D.S."/>
            <person name="Martin F."/>
        </authorList>
    </citation>
    <scope>NUCLEOTIDE SEQUENCE [LARGE SCALE GENOMIC DNA]</scope>
    <source>
        <strain evidence="2">Zn</strain>
    </source>
</reference>
<gene>
    <name evidence="1" type="ORF">OIDMADRAFT_16374</name>
</gene>
<dbReference type="InParanoid" id="A0A0C3HYD2"/>
<dbReference type="EMBL" id="KN832870">
    <property type="protein sequence ID" value="KIN07885.1"/>
    <property type="molecule type" value="Genomic_DNA"/>
</dbReference>
<name>A0A0C3HYD2_OIDMZ</name>
<dbReference type="Proteomes" id="UP000054321">
    <property type="component" value="Unassembled WGS sequence"/>
</dbReference>